<evidence type="ECO:0000256" key="1">
    <source>
        <dbReference type="SAM" id="MobiDB-lite"/>
    </source>
</evidence>
<name>A0A8S1GMI6_9PELO</name>
<dbReference type="Proteomes" id="UP000835052">
    <property type="component" value="Unassembled WGS sequence"/>
</dbReference>
<sequence>MTIPHSHCDMKRICGHPPEGGRRMEGPTAESFRELSQIDGRRSRRASLRCTSPATGDSEQYKAAIDGAECTRYCGYFSLGLPWIVAWQIATRTVFSRISSPTTTSWFGRSVATARPSSSLSSSNSANFLMS</sequence>
<reference evidence="2" key="1">
    <citation type="submission" date="2020-10" db="EMBL/GenBank/DDBJ databases">
        <authorList>
            <person name="Kikuchi T."/>
        </authorList>
    </citation>
    <scope>NUCLEOTIDE SEQUENCE</scope>
    <source>
        <strain evidence="2">NKZ352</strain>
    </source>
</reference>
<gene>
    <name evidence="2" type="ORF">CAUJ_LOCUS193</name>
</gene>
<accession>A0A8S1GMI6</accession>
<dbReference type="AlphaFoldDB" id="A0A8S1GMI6"/>
<protein>
    <submittedName>
        <fullName evidence="2">Uncharacterized protein</fullName>
    </submittedName>
</protein>
<evidence type="ECO:0000313" key="2">
    <source>
        <dbReference type="EMBL" id="CAD6184274.1"/>
    </source>
</evidence>
<proteinExistence type="predicted"/>
<feature type="compositionally biased region" description="Basic and acidic residues" evidence="1">
    <location>
        <begin position="1"/>
        <end position="12"/>
    </location>
</feature>
<comment type="caution">
    <text evidence="2">The sequence shown here is derived from an EMBL/GenBank/DDBJ whole genome shotgun (WGS) entry which is preliminary data.</text>
</comment>
<organism evidence="2 3">
    <name type="scientific">Caenorhabditis auriculariae</name>
    <dbReference type="NCBI Taxonomy" id="2777116"/>
    <lineage>
        <taxon>Eukaryota</taxon>
        <taxon>Metazoa</taxon>
        <taxon>Ecdysozoa</taxon>
        <taxon>Nematoda</taxon>
        <taxon>Chromadorea</taxon>
        <taxon>Rhabditida</taxon>
        <taxon>Rhabditina</taxon>
        <taxon>Rhabditomorpha</taxon>
        <taxon>Rhabditoidea</taxon>
        <taxon>Rhabditidae</taxon>
        <taxon>Peloderinae</taxon>
        <taxon>Caenorhabditis</taxon>
    </lineage>
</organism>
<keyword evidence="3" id="KW-1185">Reference proteome</keyword>
<feature type="region of interest" description="Disordered" evidence="1">
    <location>
        <begin position="1"/>
        <end position="52"/>
    </location>
</feature>
<dbReference type="EMBL" id="CAJGYM010000001">
    <property type="protein sequence ID" value="CAD6184274.1"/>
    <property type="molecule type" value="Genomic_DNA"/>
</dbReference>
<evidence type="ECO:0000313" key="3">
    <source>
        <dbReference type="Proteomes" id="UP000835052"/>
    </source>
</evidence>